<feature type="chain" id="PRO_5013295615" evidence="1">
    <location>
        <begin position="24"/>
        <end position="106"/>
    </location>
</feature>
<proteinExistence type="predicted"/>
<dbReference type="OrthoDB" id="5625740at2"/>
<keyword evidence="1" id="KW-0732">Signal</keyword>
<reference evidence="3" key="1">
    <citation type="submission" date="2017-02" db="EMBL/GenBank/DDBJ databases">
        <authorList>
            <person name="Varghese N."/>
            <person name="Submissions S."/>
        </authorList>
    </citation>
    <scope>NUCLEOTIDE SEQUENCE [LARGE SCALE GENOMIC DNA]</scope>
    <source>
        <strain evidence="3">ATCC 49788</strain>
    </source>
</reference>
<gene>
    <name evidence="2" type="ORF">SAMN02745130_00348</name>
</gene>
<organism evidence="2 3">
    <name type="scientific">Thiothrix eikelboomii</name>
    <dbReference type="NCBI Taxonomy" id="92487"/>
    <lineage>
        <taxon>Bacteria</taxon>
        <taxon>Pseudomonadati</taxon>
        <taxon>Pseudomonadota</taxon>
        <taxon>Gammaproteobacteria</taxon>
        <taxon>Thiotrichales</taxon>
        <taxon>Thiotrichaceae</taxon>
        <taxon>Thiothrix</taxon>
    </lineage>
</organism>
<dbReference type="RefSeq" id="WP_078920847.1">
    <property type="nucleotide sequence ID" value="NZ_FUYB01000001.1"/>
</dbReference>
<protein>
    <submittedName>
        <fullName evidence="2">Uncharacterized protein</fullName>
    </submittedName>
</protein>
<evidence type="ECO:0000313" key="3">
    <source>
        <dbReference type="Proteomes" id="UP000190460"/>
    </source>
</evidence>
<sequence>MKNNRLTYLLAINLLISSSSLYAETDTTVAEEVNGKVKLQTIRTQDRFGTIEEERVQAIASTVQYLPSSGGNGYHLIGSEAGSTSVKSAHSDSDELMIPSWQVFSW</sequence>
<dbReference type="STRING" id="92487.SAMN02745130_00348"/>
<dbReference type="AlphaFoldDB" id="A0A1T4VUZ1"/>
<evidence type="ECO:0000313" key="2">
    <source>
        <dbReference type="EMBL" id="SKA68739.1"/>
    </source>
</evidence>
<accession>A0A1T4VUZ1</accession>
<feature type="signal peptide" evidence="1">
    <location>
        <begin position="1"/>
        <end position="23"/>
    </location>
</feature>
<dbReference type="EMBL" id="FUYB01000001">
    <property type="protein sequence ID" value="SKA68739.1"/>
    <property type="molecule type" value="Genomic_DNA"/>
</dbReference>
<name>A0A1T4VUZ1_9GAMM</name>
<dbReference type="Gene3D" id="2.20.130.30">
    <property type="entry name" value="Protein of unknown function DUF2782"/>
    <property type="match status" value="1"/>
</dbReference>
<keyword evidence="3" id="KW-1185">Reference proteome</keyword>
<dbReference type="Proteomes" id="UP000190460">
    <property type="component" value="Unassembled WGS sequence"/>
</dbReference>
<evidence type="ECO:0000256" key="1">
    <source>
        <dbReference type="SAM" id="SignalP"/>
    </source>
</evidence>